<dbReference type="STRING" id="1849968.A8C32_08445"/>
<evidence type="ECO:0000256" key="1">
    <source>
        <dbReference type="SAM" id="Coils"/>
    </source>
</evidence>
<dbReference type="AlphaFoldDB" id="A0A1E5SJ99"/>
<dbReference type="RefSeq" id="WP_069831872.1">
    <property type="nucleotide sequence ID" value="NZ_MDJD01000054.1"/>
</dbReference>
<proteinExistence type="predicted"/>
<evidence type="ECO:0000313" key="2">
    <source>
        <dbReference type="EMBL" id="OEJ99190.1"/>
    </source>
</evidence>
<dbReference type="OrthoDB" id="603257at2"/>
<name>A0A1E5SJ99_9FLAO</name>
<feature type="coiled-coil region" evidence="1">
    <location>
        <begin position="233"/>
        <end position="277"/>
    </location>
</feature>
<gene>
    <name evidence="2" type="ORF">A8C32_08445</name>
</gene>
<dbReference type="Proteomes" id="UP000095713">
    <property type="component" value="Unassembled WGS sequence"/>
</dbReference>
<evidence type="ECO:0008006" key="4">
    <source>
        <dbReference type="Google" id="ProtNLM"/>
    </source>
</evidence>
<sequence length="1057" mass="122491">MIKYPRIYSFSTVGIIMHFNQDYLLHPIRTDFTGKNGIGKSLIADLFQILFISDKQKIAFGTESFKNNTRLLHTLPYKTSDAYIFINIEVEKDSFITLGVNIPNKKSRPLKSFWILNKAHGINDNNELSDLSIAKNNIPFFKDFIHDNSIPPIEKLAIKLRDEKQIYLRSFSDKNQKNELYTFLFENRVLPIDLSIESNLDAFAKVIQSFSKAKTLDTDSDDSLKNFLFEDKTDSLQSEYEKHKTDLEKLINDYKDLEELITDIENKQERLTNLSSLNSLYLNSFKEHLLVDFTYTEDEISKKNQSLKDINTQVFEENKQIKSLQKNNPKIQKSAQKAKKDYDNLDKTIKHLKEYSEIYNKVEALKSQINELENIKLPAIENEAIVTIENIEAYEIAEIKRRISHFTSVFENYGSLESIEQTIELQKDALDNRKSSLKSKKADIRELLNLLSKNKKNSLFAQLLSQQKTLTESQEAILFAILKNIHWKKPKDVTAGIKYVESLEFMNEKFIENDSANNGYWFNLGGLKEFVPSTKEKQLFKDKDKLEKALSNQTTKLNNEISSIDKELSQIEAFIRGEKFEQKSIHIDQKLDQRLNDFSKLKDLKLSLGLIQNLEVKKQGLNTQISKEEKEIKKVELKISVPIEKKNLSNQLEKLQEELESIDKNERELTAQYNTDKSKLEEKLKFLPRLKNQPSELEKSLTDLNNQKNKIVADFSSYFPDLEIENIDKTEYKSIERNPLFTEFQSNKTNYIGDYKAIISSFEQIKNDPEINEQIAKGTYNFEILERVLLGPKIKHSANISEELKQLNSSRFRMFGAIHETMLSIFKQTKGKFDEYHETIKALNKFFKGKKISGKYYFQLEFNQPSDFDINWINDLQATSQQVYSAGELPLGESVESFVENFFMKTTSFNQKIKFSNLLDPKTYFELRTKFTDEFDNEKAGGSTGESYAAIVLLGIGRLSVVLNADLPGLRFLILEEVSNLDNLNFSTFPNIAEEFGYQILTMTPRPFGSDTEQGWYLHHLIEGAGDKNINYPIPNSYFKTNEGRQDLETYLKAQSN</sequence>
<feature type="coiled-coil region" evidence="1">
    <location>
        <begin position="307"/>
        <end position="375"/>
    </location>
</feature>
<reference evidence="2 3" key="1">
    <citation type="submission" date="2016-05" db="EMBL/GenBank/DDBJ databases">
        <title>Draft Genome Sequence of Algibacter sp. Strain SK-16 Isolated from the Surface Water of Aburatsubo Inlet.</title>
        <authorList>
            <person name="Wong S.-K."/>
            <person name="Yoshizawa S."/>
            <person name="Nakajima Y."/>
            <person name="Ogura Y."/>
            <person name="Tetsuya H."/>
            <person name="Hamasaki K."/>
        </authorList>
    </citation>
    <scope>NUCLEOTIDE SEQUENCE [LARGE SCALE GENOMIC DNA]</scope>
    <source>
        <strain evidence="2 3">SK-16</strain>
    </source>
</reference>
<accession>A0A1E5SJ99</accession>
<keyword evidence="3" id="KW-1185">Reference proteome</keyword>
<feature type="coiled-coil region" evidence="1">
    <location>
        <begin position="611"/>
        <end position="672"/>
    </location>
</feature>
<keyword evidence="1" id="KW-0175">Coiled coil</keyword>
<dbReference type="Gene3D" id="3.40.1140.10">
    <property type="match status" value="1"/>
</dbReference>
<protein>
    <recommendedName>
        <fullName evidence="4">MukB N-terminal domain-containing protein</fullName>
    </recommendedName>
</protein>
<comment type="caution">
    <text evidence="2">The sequence shown here is derived from an EMBL/GenBank/DDBJ whole genome shotgun (WGS) entry which is preliminary data.</text>
</comment>
<evidence type="ECO:0000313" key="3">
    <source>
        <dbReference type="Proteomes" id="UP000095713"/>
    </source>
</evidence>
<organism evidence="2 3">
    <name type="scientific">Flavivirga aquatica</name>
    <dbReference type="NCBI Taxonomy" id="1849968"/>
    <lineage>
        <taxon>Bacteria</taxon>
        <taxon>Pseudomonadati</taxon>
        <taxon>Bacteroidota</taxon>
        <taxon>Flavobacteriia</taxon>
        <taxon>Flavobacteriales</taxon>
        <taxon>Flavobacteriaceae</taxon>
        <taxon>Flavivirga</taxon>
    </lineage>
</organism>
<dbReference type="EMBL" id="MDJD01000054">
    <property type="protein sequence ID" value="OEJ99190.1"/>
    <property type="molecule type" value="Genomic_DNA"/>
</dbReference>